<dbReference type="AlphaFoldDB" id="A0A4U0U2C0"/>
<evidence type="ECO:0000256" key="2">
    <source>
        <dbReference type="ARBA" id="ARBA00022692"/>
    </source>
</evidence>
<evidence type="ECO:0000256" key="1">
    <source>
        <dbReference type="ARBA" id="ARBA00004370"/>
    </source>
</evidence>
<evidence type="ECO:0000256" key="3">
    <source>
        <dbReference type="ARBA" id="ARBA00022989"/>
    </source>
</evidence>
<name>A0A4U0U2C0_9PEZI</name>
<feature type="transmembrane region" description="Helical" evidence="5">
    <location>
        <begin position="99"/>
        <end position="123"/>
    </location>
</feature>
<organism evidence="7 8">
    <name type="scientific">Salinomyces thailandicus</name>
    <dbReference type="NCBI Taxonomy" id="706561"/>
    <lineage>
        <taxon>Eukaryota</taxon>
        <taxon>Fungi</taxon>
        <taxon>Dikarya</taxon>
        <taxon>Ascomycota</taxon>
        <taxon>Pezizomycotina</taxon>
        <taxon>Dothideomycetes</taxon>
        <taxon>Dothideomycetidae</taxon>
        <taxon>Mycosphaerellales</taxon>
        <taxon>Teratosphaeriaceae</taxon>
        <taxon>Salinomyces</taxon>
    </lineage>
</organism>
<evidence type="ECO:0000313" key="7">
    <source>
        <dbReference type="EMBL" id="TKA28987.1"/>
    </source>
</evidence>
<evidence type="ECO:0000256" key="4">
    <source>
        <dbReference type="ARBA" id="ARBA00023136"/>
    </source>
</evidence>
<dbReference type="GO" id="GO:0016020">
    <property type="term" value="C:membrane"/>
    <property type="evidence" value="ECO:0007669"/>
    <property type="project" value="UniProtKB-SubCell"/>
</dbReference>
<accession>A0A4U0U2C0</accession>
<dbReference type="OrthoDB" id="6354873at2759"/>
<protein>
    <recommendedName>
        <fullName evidence="6">Fatty acid hydroxylase domain-containing protein</fullName>
    </recommendedName>
</protein>
<feature type="domain" description="Fatty acid hydroxylase" evidence="6">
    <location>
        <begin position="197"/>
        <end position="322"/>
    </location>
</feature>
<dbReference type="GO" id="GO:0008610">
    <property type="term" value="P:lipid biosynthetic process"/>
    <property type="evidence" value="ECO:0007669"/>
    <property type="project" value="InterPro"/>
</dbReference>
<feature type="transmembrane region" description="Helical" evidence="5">
    <location>
        <begin position="190"/>
        <end position="210"/>
    </location>
</feature>
<evidence type="ECO:0000259" key="6">
    <source>
        <dbReference type="Pfam" id="PF04116"/>
    </source>
</evidence>
<keyword evidence="4 5" id="KW-0472">Membrane</keyword>
<proteinExistence type="predicted"/>
<dbReference type="GO" id="GO:0005506">
    <property type="term" value="F:iron ion binding"/>
    <property type="evidence" value="ECO:0007669"/>
    <property type="project" value="InterPro"/>
</dbReference>
<dbReference type="InterPro" id="IPR006694">
    <property type="entry name" value="Fatty_acid_hydroxylase"/>
</dbReference>
<dbReference type="EMBL" id="NAJL01000016">
    <property type="protein sequence ID" value="TKA28987.1"/>
    <property type="molecule type" value="Genomic_DNA"/>
</dbReference>
<keyword evidence="8" id="KW-1185">Reference proteome</keyword>
<feature type="transmembrane region" description="Helical" evidence="5">
    <location>
        <begin position="144"/>
        <end position="162"/>
    </location>
</feature>
<gene>
    <name evidence="7" type="ORF">B0A50_03399</name>
</gene>
<dbReference type="Proteomes" id="UP000308549">
    <property type="component" value="Unassembled WGS sequence"/>
</dbReference>
<dbReference type="InterPro" id="IPR050307">
    <property type="entry name" value="Sterol_Desaturase_Related"/>
</dbReference>
<comment type="caution">
    <text evidence="7">The sequence shown here is derived from an EMBL/GenBank/DDBJ whole genome shotgun (WGS) entry which is preliminary data.</text>
</comment>
<sequence length="377" mass="43833">MDVVLEVVDTLLLDRLYATLLPINPAVATSDPISTISASLKGHDVNATLNQATNFADGGLAPSGWQWEPASSYLSVEPSQYAYMSRWDRDNVFRQFASLYLLTWLAGMAIYFIFASLSYVFIFDKETFNHPKYLKNQMSLEIKQTVQSIPIMAIFTVPFFVAEVRGHSFMYDTVTDPGFSHPFLSWFGSWYNYIQVPLFLVFTDFCIYWIHRALHHPILYKRLHKPHHKWIMPTPYASHAFHPLDGYAQSVPYHLFPFMFPLQKFAYIGLFMFVQIWTVMIHDGEYVANSPVINGAACHTMHHLYFNYNYGQYTTLWDRLGGSYRKPNMELFLKETKMSKDEWSRQTKEMEKMVVEVEGKDDRGYGTEEWVAAKKAQ</sequence>
<evidence type="ECO:0000256" key="5">
    <source>
        <dbReference type="SAM" id="Phobius"/>
    </source>
</evidence>
<dbReference type="GO" id="GO:0016491">
    <property type="term" value="F:oxidoreductase activity"/>
    <property type="evidence" value="ECO:0007669"/>
    <property type="project" value="InterPro"/>
</dbReference>
<keyword evidence="2 5" id="KW-0812">Transmembrane</keyword>
<evidence type="ECO:0000313" key="8">
    <source>
        <dbReference type="Proteomes" id="UP000308549"/>
    </source>
</evidence>
<keyword evidence="3 5" id="KW-1133">Transmembrane helix</keyword>
<comment type="subcellular location">
    <subcellularLocation>
        <location evidence="1">Membrane</location>
    </subcellularLocation>
</comment>
<dbReference type="Pfam" id="PF04116">
    <property type="entry name" value="FA_hydroxylase"/>
    <property type="match status" value="1"/>
</dbReference>
<reference evidence="7 8" key="1">
    <citation type="submission" date="2017-03" db="EMBL/GenBank/DDBJ databases">
        <title>Genomes of endolithic fungi from Antarctica.</title>
        <authorList>
            <person name="Coleine C."/>
            <person name="Masonjones S."/>
            <person name="Stajich J.E."/>
        </authorList>
    </citation>
    <scope>NUCLEOTIDE SEQUENCE [LARGE SCALE GENOMIC DNA]</scope>
    <source>
        <strain evidence="7 8">CCFEE 6315</strain>
    </source>
</reference>
<dbReference type="PANTHER" id="PTHR11863">
    <property type="entry name" value="STEROL DESATURASE"/>
    <property type="match status" value="1"/>
</dbReference>